<dbReference type="AlphaFoldDB" id="A0A679IYE0"/>
<proteinExistence type="predicted"/>
<feature type="domain" description="Type VI secretion system component TssM1 N-terminal" evidence="1">
    <location>
        <begin position="161"/>
        <end position="349"/>
    </location>
</feature>
<dbReference type="InterPro" id="IPR025743">
    <property type="entry name" value="TssM1_N"/>
</dbReference>
<dbReference type="PANTHER" id="PTHR36153">
    <property type="entry name" value="INNER MEMBRANE PROTEIN-RELATED"/>
    <property type="match status" value="1"/>
</dbReference>
<dbReference type="RefSeq" id="WP_339088876.1">
    <property type="nucleotide sequence ID" value="NZ_LR743507.1"/>
</dbReference>
<dbReference type="PANTHER" id="PTHR36153:SF1">
    <property type="entry name" value="TYPE VI SECRETION SYSTEM COMPONENT TSSM1"/>
    <property type="match status" value="1"/>
</dbReference>
<evidence type="ECO:0000313" key="2">
    <source>
        <dbReference type="EMBL" id="CAA2101277.1"/>
    </source>
</evidence>
<organism evidence="2">
    <name type="scientific">Variovorax paradoxus</name>
    <dbReference type="NCBI Taxonomy" id="34073"/>
    <lineage>
        <taxon>Bacteria</taxon>
        <taxon>Pseudomonadati</taxon>
        <taxon>Pseudomonadota</taxon>
        <taxon>Betaproteobacteria</taxon>
        <taxon>Burkholderiales</taxon>
        <taxon>Comamonadaceae</taxon>
        <taxon>Variovorax</taxon>
    </lineage>
</organism>
<name>A0A679IYE0_VARPD</name>
<dbReference type="Pfam" id="PF14331">
    <property type="entry name" value="IcmF-related_N"/>
    <property type="match status" value="1"/>
</dbReference>
<dbReference type="EMBL" id="LR743507">
    <property type="protein sequence ID" value="CAA2101277.1"/>
    <property type="molecule type" value="Genomic_DNA"/>
</dbReference>
<protein>
    <recommendedName>
        <fullName evidence="1">Type VI secretion system component TssM1 N-terminal domain-containing protein</fullName>
    </recommendedName>
</protein>
<sequence>MNALLSPALRFWLLLSLCLLGFGLLYAVVRDAGCGARRRGLMRRIAALGTPAAEADQLAVDALREGMSQAQQALRRSQRSKAAAPVPWFLFFGSKDAGVPALLAAARGERAPAGGDGMARLATGDPFGGAWWHWWLTGTTVAVETHPGLAGDTGGTPAMRGLWLQSLLALAERRDRLPLNGLVVCVGVRELLHDDATELRPRAARLRQLIDETGDTLRLQMPTYLLVTGLEQLTGYAALRAALPDQVLKQAIGHRLTDPSAFIDTPATERFDAVFDPIAQQLHRLRMALLREGPDAAGRLAVHSFVEEVRALQPGLRQFAEVLFESHGRGTRMPRWRGLYLTASASQDGRHVEGAFVDDLFTRFLPADQPLVRPGRPSSNGPPALQ</sequence>
<reference evidence="2" key="1">
    <citation type="submission" date="2019-12" db="EMBL/GenBank/DDBJ databases">
        <authorList>
            <person name="Cremers G."/>
        </authorList>
    </citation>
    <scope>NUCLEOTIDE SEQUENCE</scope>
    <source>
        <strain evidence="2">Vvax</strain>
    </source>
</reference>
<gene>
    <name evidence="2" type="ORF">VVAX_01164</name>
</gene>
<evidence type="ECO:0000259" key="1">
    <source>
        <dbReference type="Pfam" id="PF14331"/>
    </source>
</evidence>
<accession>A0A679IYE0</accession>
<dbReference type="InterPro" id="IPR053156">
    <property type="entry name" value="T6SS_TssM-like"/>
</dbReference>